<accession>A0ABQ4T4R9</accession>
<dbReference type="RefSeq" id="WP_238310211.1">
    <property type="nucleotide sequence ID" value="NZ_BPQV01000003.1"/>
</dbReference>
<dbReference type="Proteomes" id="UP001055156">
    <property type="component" value="Unassembled WGS sequence"/>
</dbReference>
<feature type="domain" description="NurA" evidence="1">
    <location>
        <begin position="276"/>
        <end position="602"/>
    </location>
</feature>
<comment type="caution">
    <text evidence="2">The sequence shown here is derived from an EMBL/GenBank/DDBJ whole genome shotgun (WGS) entry which is preliminary data.</text>
</comment>
<gene>
    <name evidence="2" type="ORF">LKMONMHP_1092</name>
</gene>
<protein>
    <recommendedName>
        <fullName evidence="1">NurA domain-containing protein</fullName>
    </recommendedName>
</protein>
<dbReference type="SMART" id="SM00933">
    <property type="entry name" value="NurA"/>
    <property type="match status" value="1"/>
</dbReference>
<proteinExistence type="predicted"/>
<keyword evidence="3" id="KW-1185">Reference proteome</keyword>
<evidence type="ECO:0000259" key="1">
    <source>
        <dbReference type="SMART" id="SM00933"/>
    </source>
</evidence>
<name>A0ABQ4T4R9_METOR</name>
<sequence>MSRATNEIIIVRSLADSDLGLFAAHRAAATSKQRAININAPAAKRLICKELFEARKAKLTVTCVFGKQRETAERTLYRTEKNWRLGGKKITMTDYALLDSKDFVLIRSPEHNDGSHPVILTFVSKKTDRVLHAGVAAVIERHLESSTAILDQTSPLYSDIAKFCAGEKPRLAAPVPASAAKKPAPVVAEPPIPPMPLDVTAAKPKRPRTIHEKVRSPHMLERMLQVAGDLSAPAQHRFMETVELLAQDLRAVLLHTGQIIKLEKDHKSLWSSIAGRPVGFIDGGLANLSMLGSAPIAARVGGYTVTPGVAGETREHFTHLKFLIDELYSYNEENGVFSDSFPDVGALRDAARISVEAGGAVQLVTDRPDLSWLMLHGSLVNPVSRYTDVMRDGQVRNRFPDFSAAHLKDLLPEPDCRRKGRDRNFISVYLRQLELLQEAEAVVCGVVERESTTSIVCRAILNSLKNADIADVIAQPPEEWKRDFREAVDPLHDEESEGQRITDSLLFRCVLEPGEALIPVPLDRNELRRAPKAWQDVIVRYPKPWVSYMQVTEWSSPVRVEMFEKDVPRFEETAKLVFHCALLLPRYAFPVGLDIVDKFAKVPNWMSRPVNTHTAVVALKRALDSGDTRLFDGLRRMLCGSSRDFFLRPGMLG</sequence>
<dbReference type="InterPro" id="IPR018977">
    <property type="entry name" value="NurA_domain"/>
</dbReference>
<organism evidence="2 3">
    <name type="scientific">Methylobacterium organophilum</name>
    <dbReference type="NCBI Taxonomy" id="410"/>
    <lineage>
        <taxon>Bacteria</taxon>
        <taxon>Pseudomonadati</taxon>
        <taxon>Pseudomonadota</taxon>
        <taxon>Alphaproteobacteria</taxon>
        <taxon>Hyphomicrobiales</taxon>
        <taxon>Methylobacteriaceae</taxon>
        <taxon>Methylobacterium</taxon>
    </lineage>
</organism>
<evidence type="ECO:0000313" key="3">
    <source>
        <dbReference type="Proteomes" id="UP001055156"/>
    </source>
</evidence>
<dbReference type="EMBL" id="BPQV01000003">
    <property type="protein sequence ID" value="GJE26243.1"/>
    <property type="molecule type" value="Genomic_DNA"/>
</dbReference>
<reference evidence="2" key="1">
    <citation type="journal article" date="2021" name="Front. Microbiol.">
        <title>Comprehensive Comparative Genomics and Phenotyping of Methylobacterium Species.</title>
        <authorList>
            <person name="Alessa O."/>
            <person name="Ogura Y."/>
            <person name="Fujitani Y."/>
            <person name="Takami H."/>
            <person name="Hayashi T."/>
            <person name="Sahin N."/>
            <person name="Tani A."/>
        </authorList>
    </citation>
    <scope>NUCLEOTIDE SEQUENCE</scope>
    <source>
        <strain evidence="2">NBRC 15689</strain>
    </source>
</reference>
<reference evidence="2" key="2">
    <citation type="submission" date="2021-08" db="EMBL/GenBank/DDBJ databases">
        <authorList>
            <person name="Tani A."/>
            <person name="Ola A."/>
            <person name="Ogura Y."/>
            <person name="Katsura K."/>
            <person name="Hayashi T."/>
        </authorList>
    </citation>
    <scope>NUCLEOTIDE SEQUENCE</scope>
    <source>
        <strain evidence="2">NBRC 15689</strain>
    </source>
</reference>
<evidence type="ECO:0000313" key="2">
    <source>
        <dbReference type="EMBL" id="GJE26243.1"/>
    </source>
</evidence>